<organism evidence="2 3">
    <name type="scientific">Thelohanellus kitauei</name>
    <name type="common">Myxosporean</name>
    <dbReference type="NCBI Taxonomy" id="669202"/>
    <lineage>
        <taxon>Eukaryota</taxon>
        <taxon>Metazoa</taxon>
        <taxon>Cnidaria</taxon>
        <taxon>Myxozoa</taxon>
        <taxon>Myxosporea</taxon>
        <taxon>Bivalvulida</taxon>
        <taxon>Platysporina</taxon>
        <taxon>Myxobolidae</taxon>
        <taxon>Thelohanellus</taxon>
    </lineage>
</organism>
<dbReference type="Proteomes" id="UP000031668">
    <property type="component" value="Unassembled WGS sequence"/>
</dbReference>
<feature type="region of interest" description="Disordered" evidence="1">
    <location>
        <begin position="1"/>
        <end position="20"/>
    </location>
</feature>
<feature type="compositionally biased region" description="Basic and acidic residues" evidence="1">
    <location>
        <begin position="10"/>
        <end position="20"/>
    </location>
</feature>
<evidence type="ECO:0000256" key="1">
    <source>
        <dbReference type="SAM" id="MobiDB-lite"/>
    </source>
</evidence>
<evidence type="ECO:0000313" key="2">
    <source>
        <dbReference type="EMBL" id="KII67464.1"/>
    </source>
</evidence>
<gene>
    <name evidence="2" type="ORF">RF11_07456</name>
</gene>
<dbReference type="AlphaFoldDB" id="A0A0C2IPQ6"/>
<proteinExistence type="predicted"/>
<sequence>MDSQESDIDPVTKRAIQDNKNKTTSDNFTIQMNEVKVWMSRFSRSVDINWALSDEGHINKSNYNQTIFFYENLNRNQISVIDENLIKDVFSQCESRFLKQTQYKFPESEEISEFQI</sequence>
<comment type="caution">
    <text evidence="2">The sequence shown here is derived from an EMBL/GenBank/DDBJ whole genome shotgun (WGS) entry which is preliminary data.</text>
</comment>
<dbReference type="EMBL" id="JWZT01003181">
    <property type="protein sequence ID" value="KII67464.1"/>
    <property type="molecule type" value="Genomic_DNA"/>
</dbReference>
<accession>A0A0C2IPQ6</accession>
<evidence type="ECO:0000313" key="3">
    <source>
        <dbReference type="Proteomes" id="UP000031668"/>
    </source>
</evidence>
<name>A0A0C2IPQ6_THEKT</name>
<keyword evidence="3" id="KW-1185">Reference proteome</keyword>
<protein>
    <submittedName>
        <fullName evidence="2">Uncharacterized protein</fullName>
    </submittedName>
</protein>
<reference evidence="2 3" key="1">
    <citation type="journal article" date="2014" name="Genome Biol. Evol.">
        <title>The genome of the myxosporean Thelohanellus kitauei shows adaptations to nutrient acquisition within its fish host.</title>
        <authorList>
            <person name="Yang Y."/>
            <person name="Xiong J."/>
            <person name="Zhou Z."/>
            <person name="Huo F."/>
            <person name="Miao W."/>
            <person name="Ran C."/>
            <person name="Liu Y."/>
            <person name="Zhang J."/>
            <person name="Feng J."/>
            <person name="Wang M."/>
            <person name="Wang M."/>
            <person name="Wang L."/>
            <person name="Yao B."/>
        </authorList>
    </citation>
    <scope>NUCLEOTIDE SEQUENCE [LARGE SCALE GENOMIC DNA]</scope>
    <source>
        <strain evidence="2">Wuqing</strain>
    </source>
</reference>